<dbReference type="RefSeq" id="WP_257596413.1">
    <property type="nucleotide sequence ID" value="NZ_JANKHH010000006.1"/>
</dbReference>
<evidence type="ECO:0000256" key="1">
    <source>
        <dbReference type="SAM" id="MobiDB-lite"/>
    </source>
</evidence>
<reference evidence="3 4" key="1">
    <citation type="submission" date="2022-08" db="EMBL/GenBank/DDBJ databases">
        <title>Polyphasic taxonomy analysis of Qipengyuania sp.RS5-5.</title>
        <authorList>
            <person name="Xamxidin M."/>
            <person name="Wu M."/>
        </authorList>
    </citation>
    <scope>NUCLEOTIDE SEQUENCE [LARGE SCALE GENOMIC DNA]</scope>
    <source>
        <strain evidence="3 4">RS5-5</strain>
    </source>
</reference>
<keyword evidence="2" id="KW-1133">Transmembrane helix</keyword>
<proteinExistence type="predicted"/>
<gene>
    <name evidence="3" type="ORF">NSO95_11525</name>
</gene>
<evidence type="ECO:0000313" key="4">
    <source>
        <dbReference type="Proteomes" id="UP001206067"/>
    </source>
</evidence>
<comment type="caution">
    <text evidence="3">The sequence shown here is derived from an EMBL/GenBank/DDBJ whole genome shotgun (WGS) entry which is preliminary data.</text>
</comment>
<sequence>MQIVRTILWVLLAVALLGFSFLNWKPVEVHIWDNLVLETKVPALVILSFLIGIVPMWLLHRGTKWRLERRIKSLENAFKANSVSAQRTGESPGGSAPAAPGDPAKSDLTPQ</sequence>
<evidence type="ECO:0000313" key="3">
    <source>
        <dbReference type="EMBL" id="MCR2834578.1"/>
    </source>
</evidence>
<feature type="compositionally biased region" description="Low complexity" evidence="1">
    <location>
        <begin position="89"/>
        <end position="103"/>
    </location>
</feature>
<name>A0ABT1XSG1_9SPHN</name>
<protein>
    <submittedName>
        <fullName evidence="3">DUF1049 domain-containing protein</fullName>
    </submittedName>
</protein>
<dbReference type="EMBL" id="JANKHH010000006">
    <property type="protein sequence ID" value="MCR2834578.1"/>
    <property type="molecule type" value="Genomic_DNA"/>
</dbReference>
<accession>A0ABT1XSG1</accession>
<keyword evidence="2" id="KW-0812">Transmembrane</keyword>
<keyword evidence="4" id="KW-1185">Reference proteome</keyword>
<keyword evidence="2" id="KW-0472">Membrane</keyword>
<feature type="transmembrane region" description="Helical" evidence="2">
    <location>
        <begin position="7"/>
        <end position="24"/>
    </location>
</feature>
<dbReference type="Proteomes" id="UP001206067">
    <property type="component" value="Unassembled WGS sequence"/>
</dbReference>
<feature type="region of interest" description="Disordered" evidence="1">
    <location>
        <begin position="81"/>
        <end position="111"/>
    </location>
</feature>
<evidence type="ECO:0000256" key="2">
    <source>
        <dbReference type="SAM" id="Phobius"/>
    </source>
</evidence>
<organism evidence="3 4">
    <name type="scientific">Parerythrobacter lacustris</name>
    <dbReference type="NCBI Taxonomy" id="2969984"/>
    <lineage>
        <taxon>Bacteria</taxon>
        <taxon>Pseudomonadati</taxon>
        <taxon>Pseudomonadota</taxon>
        <taxon>Alphaproteobacteria</taxon>
        <taxon>Sphingomonadales</taxon>
        <taxon>Erythrobacteraceae</taxon>
        <taxon>Parerythrobacter</taxon>
    </lineage>
</organism>
<feature type="transmembrane region" description="Helical" evidence="2">
    <location>
        <begin position="44"/>
        <end position="60"/>
    </location>
</feature>